<dbReference type="EMBL" id="KZ502146">
    <property type="protein sequence ID" value="PKU83005.1"/>
    <property type="molecule type" value="Genomic_DNA"/>
</dbReference>
<name>A0A2I0X522_9ASPA</name>
<dbReference type="AlphaFoldDB" id="A0A2I0X522"/>
<reference evidence="2 3" key="2">
    <citation type="journal article" date="2017" name="Nature">
        <title>The Apostasia genome and the evolution of orchids.</title>
        <authorList>
            <person name="Zhang G.Q."/>
            <person name="Liu K.W."/>
            <person name="Li Z."/>
            <person name="Lohaus R."/>
            <person name="Hsiao Y.Y."/>
            <person name="Niu S.C."/>
            <person name="Wang J.Y."/>
            <person name="Lin Y.C."/>
            <person name="Xu Q."/>
            <person name="Chen L.J."/>
            <person name="Yoshida K."/>
            <person name="Fujiwara S."/>
            <person name="Wang Z.W."/>
            <person name="Zhang Y.Q."/>
            <person name="Mitsuda N."/>
            <person name="Wang M."/>
            <person name="Liu G.H."/>
            <person name="Pecoraro L."/>
            <person name="Huang H.X."/>
            <person name="Xiao X.J."/>
            <person name="Lin M."/>
            <person name="Wu X.Y."/>
            <person name="Wu W.L."/>
            <person name="Chen Y.Y."/>
            <person name="Chang S.B."/>
            <person name="Sakamoto S."/>
            <person name="Ohme-Takagi M."/>
            <person name="Yagi M."/>
            <person name="Zeng S.J."/>
            <person name="Shen C.Y."/>
            <person name="Yeh C.M."/>
            <person name="Luo Y.B."/>
            <person name="Tsai W.C."/>
            <person name="Van de Peer Y."/>
            <person name="Liu Z.J."/>
        </authorList>
    </citation>
    <scope>NUCLEOTIDE SEQUENCE [LARGE SCALE GENOMIC DNA]</scope>
    <source>
        <tissue evidence="2">The whole plant</tissue>
    </source>
</reference>
<sequence>MEKDGRRSSSILTGGKVDDVVSCDQDLGGIACKKPGDGAFIHPLGPLVIKENGLETAKKILIIVEILHGRFDNVGGIIVEGGNKNVIDILHKVHSIPKNMDMKLDIEDSSFLNKQQTTWKVLSSLKHFDPIENMNNNQALPISLSHLHVEHGGDRCPTSRASLGRRARSGSSLPSVAGSFQRREASRIHFPILPPSSAPTSSPPYETKKKEAAFSVSYLRFLSTFLL</sequence>
<evidence type="ECO:0000313" key="2">
    <source>
        <dbReference type="EMBL" id="PKU83005.1"/>
    </source>
</evidence>
<organism evidence="2 3">
    <name type="scientific">Dendrobium catenatum</name>
    <dbReference type="NCBI Taxonomy" id="906689"/>
    <lineage>
        <taxon>Eukaryota</taxon>
        <taxon>Viridiplantae</taxon>
        <taxon>Streptophyta</taxon>
        <taxon>Embryophyta</taxon>
        <taxon>Tracheophyta</taxon>
        <taxon>Spermatophyta</taxon>
        <taxon>Magnoliopsida</taxon>
        <taxon>Liliopsida</taxon>
        <taxon>Asparagales</taxon>
        <taxon>Orchidaceae</taxon>
        <taxon>Epidendroideae</taxon>
        <taxon>Malaxideae</taxon>
        <taxon>Dendrobiinae</taxon>
        <taxon>Dendrobium</taxon>
    </lineage>
</organism>
<feature type="region of interest" description="Disordered" evidence="1">
    <location>
        <begin position="155"/>
        <end position="178"/>
    </location>
</feature>
<keyword evidence="3" id="KW-1185">Reference proteome</keyword>
<reference evidence="2 3" key="1">
    <citation type="journal article" date="2016" name="Sci. Rep.">
        <title>The Dendrobium catenatum Lindl. genome sequence provides insights into polysaccharide synthase, floral development and adaptive evolution.</title>
        <authorList>
            <person name="Zhang G.Q."/>
            <person name="Xu Q."/>
            <person name="Bian C."/>
            <person name="Tsai W.C."/>
            <person name="Yeh C.M."/>
            <person name="Liu K.W."/>
            <person name="Yoshida K."/>
            <person name="Zhang L.S."/>
            <person name="Chang S.B."/>
            <person name="Chen F."/>
            <person name="Shi Y."/>
            <person name="Su Y.Y."/>
            <person name="Zhang Y.Q."/>
            <person name="Chen L.J."/>
            <person name="Yin Y."/>
            <person name="Lin M."/>
            <person name="Huang H."/>
            <person name="Deng H."/>
            <person name="Wang Z.W."/>
            <person name="Zhu S.L."/>
            <person name="Zhao X."/>
            <person name="Deng C."/>
            <person name="Niu S.C."/>
            <person name="Huang J."/>
            <person name="Wang M."/>
            <person name="Liu G.H."/>
            <person name="Yang H.J."/>
            <person name="Xiao X.J."/>
            <person name="Hsiao Y.Y."/>
            <person name="Wu W.L."/>
            <person name="Chen Y.Y."/>
            <person name="Mitsuda N."/>
            <person name="Ohme-Takagi M."/>
            <person name="Luo Y.B."/>
            <person name="Van de Peer Y."/>
            <person name="Liu Z.J."/>
        </authorList>
    </citation>
    <scope>NUCLEOTIDE SEQUENCE [LARGE SCALE GENOMIC DNA]</scope>
    <source>
        <tissue evidence="2">The whole plant</tissue>
    </source>
</reference>
<evidence type="ECO:0000313" key="3">
    <source>
        <dbReference type="Proteomes" id="UP000233837"/>
    </source>
</evidence>
<evidence type="ECO:0000256" key="1">
    <source>
        <dbReference type="SAM" id="MobiDB-lite"/>
    </source>
</evidence>
<proteinExistence type="predicted"/>
<accession>A0A2I0X522</accession>
<protein>
    <submittedName>
        <fullName evidence="2">Uncharacterized protein</fullName>
    </submittedName>
</protein>
<gene>
    <name evidence="2" type="ORF">MA16_Dca009477</name>
</gene>
<dbReference type="Proteomes" id="UP000233837">
    <property type="component" value="Unassembled WGS sequence"/>
</dbReference>